<sequence>MAANMACLLLEDAKLGNVRARHVLALDQAKCFDRLLCPAIAELVRQAGLPDVFLVPLRHYANLRRTLFIDGCITPFVIHGINSCGIPQGCPLSAFYCNLVAAAWERQVLRAGPQLSAFTYLDDRPSIGDDALQFESALQASDDLDKALGPALNMDNCQRALAGGRADVLSRVGPLLQRFTVAPVLKYMGIDIGVRGRALPVAKERVKCVHRKCQAVLQLPSVVRSDLAGDAVIALWLQGGNFFAVLLGDLQLQIGAKTLPAAKMVSFGQPKLPPSTLAIGKGCVAFQPSSLPAFQPSSLPAFQPPAFQPSSLPALQPSSLPAIQPFFYMIFVSRAGRLEGWQAGRLEGLKVDGAGSWKAGWKAGGLEVGGLEGWKAGGLTARLEGWKAGGLEGWKAGGGRKEDFRML</sequence>
<reference evidence="2 3" key="1">
    <citation type="submission" date="2016-02" db="EMBL/GenBank/DDBJ databases">
        <title>Genome analysis of coral dinoflagellate symbionts highlights evolutionary adaptations to a symbiotic lifestyle.</title>
        <authorList>
            <person name="Aranda M."/>
            <person name="Li Y."/>
            <person name="Liew Y.J."/>
            <person name="Baumgarten S."/>
            <person name="Simakov O."/>
            <person name="Wilson M."/>
            <person name="Piel J."/>
            <person name="Ashoor H."/>
            <person name="Bougouffa S."/>
            <person name="Bajic V.B."/>
            <person name="Ryu T."/>
            <person name="Ravasi T."/>
            <person name="Bayer T."/>
            <person name="Micklem G."/>
            <person name="Kim H."/>
            <person name="Bhak J."/>
            <person name="Lajeunesse T.C."/>
            <person name="Voolstra C.R."/>
        </authorList>
    </citation>
    <scope>NUCLEOTIDE SEQUENCE [LARGE SCALE GENOMIC DNA]</scope>
    <source>
        <strain evidence="2 3">CCMP2467</strain>
    </source>
</reference>
<dbReference type="PROSITE" id="PS50878">
    <property type="entry name" value="RT_POL"/>
    <property type="match status" value="1"/>
</dbReference>
<feature type="domain" description="Reverse transcriptase" evidence="1">
    <location>
        <begin position="1"/>
        <end position="192"/>
    </location>
</feature>
<name>A0A1Q9C6L7_SYMMI</name>
<dbReference type="EMBL" id="LSRX01001593">
    <property type="protein sequence ID" value="OLP78574.1"/>
    <property type="molecule type" value="Genomic_DNA"/>
</dbReference>
<comment type="caution">
    <text evidence="2">The sequence shown here is derived from an EMBL/GenBank/DDBJ whole genome shotgun (WGS) entry which is preliminary data.</text>
</comment>
<organism evidence="2 3">
    <name type="scientific">Symbiodinium microadriaticum</name>
    <name type="common">Dinoflagellate</name>
    <name type="synonym">Zooxanthella microadriatica</name>
    <dbReference type="NCBI Taxonomy" id="2951"/>
    <lineage>
        <taxon>Eukaryota</taxon>
        <taxon>Sar</taxon>
        <taxon>Alveolata</taxon>
        <taxon>Dinophyceae</taxon>
        <taxon>Suessiales</taxon>
        <taxon>Symbiodiniaceae</taxon>
        <taxon>Symbiodinium</taxon>
    </lineage>
</organism>
<accession>A0A1Q9C6L7</accession>
<protein>
    <recommendedName>
        <fullName evidence="1">Reverse transcriptase domain-containing protein</fullName>
    </recommendedName>
</protein>
<keyword evidence="3" id="KW-1185">Reference proteome</keyword>
<evidence type="ECO:0000313" key="3">
    <source>
        <dbReference type="Proteomes" id="UP000186817"/>
    </source>
</evidence>
<dbReference type="InterPro" id="IPR000477">
    <property type="entry name" value="RT_dom"/>
</dbReference>
<dbReference type="Proteomes" id="UP000186817">
    <property type="component" value="Unassembled WGS sequence"/>
</dbReference>
<evidence type="ECO:0000313" key="2">
    <source>
        <dbReference type="EMBL" id="OLP78574.1"/>
    </source>
</evidence>
<dbReference type="OrthoDB" id="10294411at2759"/>
<evidence type="ECO:0000259" key="1">
    <source>
        <dbReference type="PROSITE" id="PS50878"/>
    </source>
</evidence>
<proteinExistence type="predicted"/>
<dbReference type="AlphaFoldDB" id="A0A1Q9C6L7"/>
<gene>
    <name evidence="2" type="ORF">AK812_SmicGene41239</name>
</gene>